<evidence type="ECO:0000256" key="3">
    <source>
        <dbReference type="ARBA" id="ARBA00023015"/>
    </source>
</evidence>
<evidence type="ECO:0000256" key="2">
    <source>
        <dbReference type="ARBA" id="ARBA00022898"/>
    </source>
</evidence>
<evidence type="ECO:0000259" key="6">
    <source>
        <dbReference type="PROSITE" id="PS50949"/>
    </source>
</evidence>
<evidence type="ECO:0000256" key="5">
    <source>
        <dbReference type="ARBA" id="ARBA00023163"/>
    </source>
</evidence>
<comment type="similarity">
    <text evidence="1">In the C-terminal section; belongs to the class-I pyridoxal-phosphate-dependent aminotransferase family.</text>
</comment>
<gene>
    <name evidence="7" type="ORF">C900_04361</name>
</gene>
<name>L8K0Q8_9BACT</name>
<keyword evidence="3" id="KW-0805">Transcription regulation</keyword>
<dbReference type="SUPFAM" id="SSF46785">
    <property type="entry name" value="Winged helix' DNA-binding domain"/>
    <property type="match status" value="1"/>
</dbReference>
<dbReference type="SMART" id="SM00345">
    <property type="entry name" value="HTH_GNTR"/>
    <property type="match status" value="1"/>
</dbReference>
<dbReference type="RefSeq" id="WP_009578097.1">
    <property type="nucleotide sequence ID" value="NZ_AMZN01000006.1"/>
</dbReference>
<evidence type="ECO:0000256" key="4">
    <source>
        <dbReference type="ARBA" id="ARBA00023125"/>
    </source>
</evidence>
<proteinExistence type="inferred from homology"/>
<protein>
    <submittedName>
        <fullName evidence="7">GntR family transcriptional regulator YdcR</fullName>
    </submittedName>
</protein>
<dbReference type="InterPro" id="IPR015422">
    <property type="entry name" value="PyrdxlP-dep_Trfase_small"/>
</dbReference>
<dbReference type="Pfam" id="PF00155">
    <property type="entry name" value="Aminotran_1_2"/>
    <property type="match status" value="1"/>
</dbReference>
<dbReference type="STRING" id="1237149.C900_04361"/>
<evidence type="ECO:0000256" key="1">
    <source>
        <dbReference type="ARBA" id="ARBA00005384"/>
    </source>
</evidence>
<organism evidence="7 8">
    <name type="scientific">Fulvivirga imtechensis AK7</name>
    <dbReference type="NCBI Taxonomy" id="1237149"/>
    <lineage>
        <taxon>Bacteria</taxon>
        <taxon>Pseudomonadati</taxon>
        <taxon>Bacteroidota</taxon>
        <taxon>Cytophagia</taxon>
        <taxon>Cytophagales</taxon>
        <taxon>Fulvivirgaceae</taxon>
        <taxon>Fulvivirga</taxon>
    </lineage>
</organism>
<dbReference type="OrthoDB" id="9802328at2"/>
<dbReference type="PANTHER" id="PTHR46577">
    <property type="entry name" value="HTH-TYPE TRANSCRIPTIONAL REGULATORY PROTEIN GABR"/>
    <property type="match status" value="1"/>
</dbReference>
<evidence type="ECO:0000313" key="7">
    <source>
        <dbReference type="EMBL" id="ELR73509.1"/>
    </source>
</evidence>
<dbReference type="GO" id="GO:0003677">
    <property type="term" value="F:DNA binding"/>
    <property type="evidence" value="ECO:0007669"/>
    <property type="project" value="UniProtKB-KW"/>
</dbReference>
<dbReference type="InterPro" id="IPR036390">
    <property type="entry name" value="WH_DNA-bd_sf"/>
</dbReference>
<dbReference type="AlphaFoldDB" id="L8K0Q8"/>
<dbReference type="GO" id="GO:0030170">
    <property type="term" value="F:pyridoxal phosphate binding"/>
    <property type="evidence" value="ECO:0007669"/>
    <property type="project" value="InterPro"/>
</dbReference>
<dbReference type="InterPro" id="IPR000524">
    <property type="entry name" value="Tscrpt_reg_HTH_GntR"/>
</dbReference>
<dbReference type="InterPro" id="IPR004839">
    <property type="entry name" value="Aminotransferase_I/II_large"/>
</dbReference>
<dbReference type="Gene3D" id="1.10.10.10">
    <property type="entry name" value="Winged helix-like DNA-binding domain superfamily/Winged helix DNA-binding domain"/>
    <property type="match status" value="1"/>
</dbReference>
<dbReference type="EMBL" id="AMZN01000006">
    <property type="protein sequence ID" value="ELR73509.1"/>
    <property type="molecule type" value="Genomic_DNA"/>
</dbReference>
<dbReference type="InterPro" id="IPR036388">
    <property type="entry name" value="WH-like_DNA-bd_sf"/>
</dbReference>
<dbReference type="PANTHER" id="PTHR46577:SF1">
    <property type="entry name" value="HTH-TYPE TRANSCRIPTIONAL REGULATORY PROTEIN GABR"/>
    <property type="match status" value="1"/>
</dbReference>
<dbReference type="PROSITE" id="PS50949">
    <property type="entry name" value="HTH_GNTR"/>
    <property type="match status" value="1"/>
</dbReference>
<dbReference type="InterPro" id="IPR015421">
    <property type="entry name" value="PyrdxlP-dep_Trfase_major"/>
</dbReference>
<keyword evidence="4" id="KW-0238">DNA-binding</keyword>
<evidence type="ECO:0000313" key="8">
    <source>
        <dbReference type="Proteomes" id="UP000011135"/>
    </source>
</evidence>
<dbReference type="CDD" id="cd07377">
    <property type="entry name" value="WHTH_GntR"/>
    <property type="match status" value="1"/>
</dbReference>
<comment type="caution">
    <text evidence="7">The sequence shown here is derived from an EMBL/GenBank/DDBJ whole genome shotgun (WGS) entry which is preliminary data.</text>
</comment>
<dbReference type="SUPFAM" id="SSF53383">
    <property type="entry name" value="PLP-dependent transferases"/>
    <property type="match status" value="1"/>
</dbReference>
<dbReference type="eggNOG" id="COG1167">
    <property type="taxonomic scope" value="Bacteria"/>
</dbReference>
<reference evidence="7 8" key="1">
    <citation type="submission" date="2012-12" db="EMBL/GenBank/DDBJ databases">
        <title>Genome assembly of Fulvivirga imtechensis AK7.</title>
        <authorList>
            <person name="Nupur N."/>
            <person name="Khatri I."/>
            <person name="Kumar R."/>
            <person name="Subramanian S."/>
            <person name="Pinnaka A."/>
        </authorList>
    </citation>
    <scope>NUCLEOTIDE SEQUENCE [LARGE SCALE GENOMIC DNA]</scope>
    <source>
        <strain evidence="7 8">AK7</strain>
    </source>
</reference>
<keyword evidence="5" id="KW-0804">Transcription</keyword>
<dbReference type="InterPro" id="IPR051446">
    <property type="entry name" value="HTH_trans_reg/aminotransferase"/>
</dbReference>
<dbReference type="Proteomes" id="UP000011135">
    <property type="component" value="Unassembled WGS sequence"/>
</dbReference>
<dbReference type="InterPro" id="IPR015424">
    <property type="entry name" value="PyrdxlP-dep_Trfase"/>
</dbReference>
<dbReference type="Gene3D" id="3.90.1150.10">
    <property type="entry name" value="Aspartate Aminotransferase, domain 1"/>
    <property type="match status" value="1"/>
</dbReference>
<dbReference type="GO" id="GO:0003700">
    <property type="term" value="F:DNA-binding transcription factor activity"/>
    <property type="evidence" value="ECO:0007669"/>
    <property type="project" value="InterPro"/>
</dbReference>
<accession>L8K0Q8</accession>
<sequence>MFLYHQLSTRFVEMISAGTLQPGDKLPSVRVLSKEQGVSQSTAFQCYIDLENKGLVESRPRSGYYVKFNPAQISGCTDTFVENPQPVHEIDDMITTVLQHSVIPNMTHFSINAPSEAMLPLAKMKRSVHHVLNNYPQQALSYERPEGNEGLRKQIARLVFDAGAQITPSEVIITNGCLEAINLALQATTNRGDRVAIESPTYYGIHQALINKGLEPVEIETHTHSGIDLQVLERHLVDDKIRVCVFVTNFGNPLGACVPEEKKKQLVQLIQRYNVKLIEVDIYGSLHFDDFRPKTCKAYDTADHVILCSSVSKSLAPGYRVGWIIAGKEYRKVLHLKLNQSVASPTLTQAAVAHFMENGRYDLHIRALRKALYMQSLRYLKAIHDYFPDDVRVTQPKGGYVFWVSLKPGANTWDIYHEALKWGISFAPGQIFSKKYDFSNYMRISFGLPFTPAVDQALKTLGDIVRSRY</sequence>
<feature type="domain" description="HTH gntR-type" evidence="6">
    <location>
        <begin position="1"/>
        <end position="69"/>
    </location>
</feature>
<keyword evidence="2" id="KW-0663">Pyridoxal phosphate</keyword>
<dbReference type="CDD" id="cd00609">
    <property type="entry name" value="AAT_like"/>
    <property type="match status" value="1"/>
</dbReference>
<dbReference type="Pfam" id="PF00392">
    <property type="entry name" value="GntR"/>
    <property type="match status" value="1"/>
</dbReference>
<dbReference type="Gene3D" id="3.40.640.10">
    <property type="entry name" value="Type I PLP-dependent aspartate aminotransferase-like (Major domain)"/>
    <property type="match status" value="1"/>
</dbReference>
<keyword evidence="8" id="KW-1185">Reference proteome</keyword>